<feature type="region of interest" description="Disordered" evidence="2">
    <location>
        <begin position="559"/>
        <end position="662"/>
    </location>
</feature>
<gene>
    <name evidence="5" type="ORF">A8709_06345</name>
</gene>
<feature type="signal peptide" evidence="3">
    <location>
        <begin position="1"/>
        <end position="26"/>
    </location>
</feature>
<feature type="coiled-coil region" evidence="1">
    <location>
        <begin position="755"/>
        <end position="808"/>
    </location>
</feature>
<comment type="caution">
    <text evidence="5">The sequence shown here is derived from an EMBL/GenBank/DDBJ whole genome shotgun (WGS) entry which is preliminary data.</text>
</comment>
<keyword evidence="6" id="KW-1185">Reference proteome</keyword>
<feature type="chain" id="PRO_5008649484" description="Copper amine oxidase-like N-terminal domain-containing protein" evidence="3">
    <location>
        <begin position="27"/>
        <end position="1156"/>
    </location>
</feature>
<dbReference type="STRING" id="512399.A8709_06345"/>
<dbReference type="AlphaFoldDB" id="A0A1C0ZT86"/>
<evidence type="ECO:0000256" key="2">
    <source>
        <dbReference type="SAM" id="MobiDB-lite"/>
    </source>
</evidence>
<keyword evidence="3" id="KW-0732">Signal</keyword>
<reference evidence="6" key="1">
    <citation type="submission" date="2016-05" db="EMBL/GenBank/DDBJ databases">
        <title>Paenibacillus oryzae. sp. nov., isolated from the rice root.</title>
        <authorList>
            <person name="Zhang J."/>
            <person name="Zhang X."/>
        </authorList>
    </citation>
    <scope>NUCLEOTIDE SEQUENCE [LARGE SCALE GENOMIC DNA]</scope>
    <source>
        <strain evidence="6">KCTC13222</strain>
    </source>
</reference>
<keyword evidence="1" id="KW-0175">Coiled coil</keyword>
<evidence type="ECO:0000256" key="1">
    <source>
        <dbReference type="SAM" id="Coils"/>
    </source>
</evidence>
<evidence type="ECO:0000259" key="4">
    <source>
        <dbReference type="Pfam" id="PF07833"/>
    </source>
</evidence>
<dbReference type="InterPro" id="IPR036582">
    <property type="entry name" value="Mao_N_sf"/>
</dbReference>
<dbReference type="EMBL" id="LYPC01000028">
    <property type="protein sequence ID" value="OCT11292.1"/>
    <property type="molecule type" value="Genomic_DNA"/>
</dbReference>
<feature type="compositionally biased region" description="Low complexity" evidence="2">
    <location>
        <begin position="559"/>
        <end position="625"/>
    </location>
</feature>
<name>A0A1C0ZT86_9BACL</name>
<organism evidence="5 6">
    <name type="scientific">Paenibacillus pectinilyticus</name>
    <dbReference type="NCBI Taxonomy" id="512399"/>
    <lineage>
        <taxon>Bacteria</taxon>
        <taxon>Bacillati</taxon>
        <taxon>Bacillota</taxon>
        <taxon>Bacilli</taxon>
        <taxon>Bacillales</taxon>
        <taxon>Paenibacillaceae</taxon>
        <taxon>Paenibacillus</taxon>
    </lineage>
</organism>
<dbReference type="Pfam" id="PF07833">
    <property type="entry name" value="Cu_amine_oxidN1"/>
    <property type="match status" value="1"/>
</dbReference>
<feature type="region of interest" description="Disordered" evidence="2">
    <location>
        <begin position="836"/>
        <end position="864"/>
    </location>
</feature>
<protein>
    <recommendedName>
        <fullName evidence="4">Copper amine oxidase-like N-terminal domain-containing protein</fullName>
    </recommendedName>
</protein>
<dbReference type="InterPro" id="IPR012854">
    <property type="entry name" value="Cu_amine_oxidase-like_N"/>
</dbReference>
<evidence type="ECO:0000256" key="3">
    <source>
        <dbReference type="SAM" id="SignalP"/>
    </source>
</evidence>
<dbReference type="Gene3D" id="3.30.457.10">
    <property type="entry name" value="Copper amine oxidase-like, N-terminal domain"/>
    <property type="match status" value="1"/>
</dbReference>
<dbReference type="SUPFAM" id="SSF56954">
    <property type="entry name" value="Outer membrane efflux proteins (OEP)"/>
    <property type="match status" value="2"/>
</dbReference>
<evidence type="ECO:0000313" key="6">
    <source>
        <dbReference type="Proteomes" id="UP000093309"/>
    </source>
</evidence>
<sequence>MKIVKISLAVVVATSSWMLVGTHAEAAAVKALTMGEAIDQGLKKSTQLRDAKTDVLKKRIELEQAQHTVNNEAAKATGAFAKPHNLSQDLSTNLKVPDARSQLFMAQETLRQSTNAVRYDIEKSYLTAYQDAVAEERSRKKNEAAKADVDTVKKKRKYGLADAAEQEKADKALEKSVSDYKQAQLTAKSSRLALGKLLQLDMENKVELSFQPDYADLNQRILPAYIAMAQKTTISLLKDTETRRLADEKLNTARNLYSNKFGPARMRVMDGLYQQQDIDMDLFQASYDETLQRVKEDWQGFFMLLGIIPIPKSLLQGEFDGIRYLDDLTNALPLATMEQNKAQLQEKESRNGVIADVRQSFLEAKGTEESYAQALRDKDNAATSLAKATQKLKLSLMKADELQAYQEAVDQADQQIVAAQIGYKMAIGKLDLATGGAVDRTLRPGILPYKDIDDGLSPIKPQKPQAPLGTWKIKPAVGQLLSDFSISVSKKLGATEYAVFTKAGKRIGKPVKINKPVRNLSLKFSQTDQLKVVLYKKGKVLQTLPLDGKGSTGQLVAASATSGTGTGTASDGSDTGAGTDGSAGNDGTSGNTGNDGNTSSSGSSGNTGNSGNTGSDGANGTAGSTNGSSQGTSDSGSEHANGTDDNAGEAGQGEGSANSGEGLGTVIIGSYKVKLEALTPEAYNAATATMAASGQGMVYQSDAPGAPWIGMDDVLDPDALTNPPSSAVLSKAAVDAIKLTVEIKEPGKIASLQTPEQLQQQIETLNQDIEKLEAAKKAAVAAMKLSEIADLAVQLKDAQAQLGMLQALLKGDTKAALAQMALVNNPDALIAALSEESSPATPGDGTTGGDGTAANGDQASEDALADQAQLQQAKLEQALAAGKPEAAAALLQQLLATQAQLADAQTGASAGVASLAAAKQKLQAALSAAQAQQDTERVATLTRSLEAVDAAMLSTQQAALFAKLDAVQELLAELPPDAAVQAQLEQQIEKLLAGLQQQEKAKYSPEEQQKLTAIADTLAGITTLEAAGSSGTDTSVTIQPLSAENVLSSNISIKFAAPPVIINGSAYLPVRSVSESFGAAVDWDPESFTVTVSTEYTTITSTINQATAYIDGQPMGIDGPSLLLDGLTYVPLRFISESLGLAVDWNAAMQIIQIAK</sequence>
<feature type="compositionally biased region" description="Polar residues" evidence="2">
    <location>
        <begin position="626"/>
        <end position="644"/>
    </location>
</feature>
<dbReference type="Gene3D" id="1.20.1600.10">
    <property type="entry name" value="Outer membrane efflux proteins (OEP)"/>
    <property type="match status" value="2"/>
</dbReference>
<dbReference type="SUPFAM" id="SSF55383">
    <property type="entry name" value="Copper amine oxidase, domain N"/>
    <property type="match status" value="1"/>
</dbReference>
<evidence type="ECO:0000313" key="5">
    <source>
        <dbReference type="EMBL" id="OCT11292.1"/>
    </source>
</evidence>
<accession>A0A1C0ZT86</accession>
<proteinExistence type="predicted"/>
<feature type="domain" description="Copper amine oxidase-like N-terminal" evidence="4">
    <location>
        <begin position="1051"/>
        <end position="1154"/>
    </location>
</feature>
<dbReference type="Proteomes" id="UP000093309">
    <property type="component" value="Unassembled WGS sequence"/>
</dbReference>